<dbReference type="AlphaFoldDB" id="A0A9X8HEM4"/>
<dbReference type="EMBL" id="QUTI01015111">
    <property type="protein sequence ID" value="RLO11784.1"/>
    <property type="molecule type" value="Genomic_DNA"/>
</dbReference>
<dbReference type="InterPro" id="IPR040382">
    <property type="entry name" value="NOL10/Enp2"/>
</dbReference>
<feature type="region of interest" description="Disordered" evidence="7">
    <location>
        <begin position="457"/>
        <end position="478"/>
    </location>
</feature>
<dbReference type="Gene3D" id="2.130.10.10">
    <property type="entry name" value="YVTN repeat-like/Quinoprotein amine dehydrogenase"/>
    <property type="match status" value="1"/>
</dbReference>
<protein>
    <recommendedName>
        <fullName evidence="13">NUC153 domain-containing protein</fullName>
    </recommendedName>
</protein>
<evidence type="ECO:0000259" key="8">
    <source>
        <dbReference type="Pfam" id="PF08159"/>
    </source>
</evidence>
<organism evidence="11 12">
    <name type="scientific">Aphanomyces astaci</name>
    <name type="common">Crayfish plague agent</name>
    <dbReference type="NCBI Taxonomy" id="112090"/>
    <lineage>
        <taxon>Eukaryota</taxon>
        <taxon>Sar</taxon>
        <taxon>Stramenopiles</taxon>
        <taxon>Oomycota</taxon>
        <taxon>Saprolegniomycetes</taxon>
        <taxon>Saprolegniales</taxon>
        <taxon>Verrucalvaceae</taxon>
        <taxon>Aphanomyces</taxon>
    </lineage>
</organism>
<evidence type="ECO:0000256" key="5">
    <source>
        <dbReference type="ARBA" id="ARBA00023242"/>
    </source>
</evidence>
<feature type="compositionally biased region" description="Gly residues" evidence="7">
    <location>
        <begin position="684"/>
        <end position="699"/>
    </location>
</feature>
<dbReference type="PANTHER" id="PTHR14927:SF0">
    <property type="entry name" value="NUCLEOLAR PROTEIN 10"/>
    <property type="match status" value="1"/>
</dbReference>
<dbReference type="Pfam" id="PF08159">
    <property type="entry name" value="NUC153"/>
    <property type="match status" value="1"/>
</dbReference>
<dbReference type="InterPro" id="IPR012580">
    <property type="entry name" value="NUC153"/>
</dbReference>
<dbReference type="GO" id="GO:0030686">
    <property type="term" value="C:90S preribosome"/>
    <property type="evidence" value="ECO:0007669"/>
    <property type="project" value="TreeGrafter"/>
</dbReference>
<dbReference type="GO" id="GO:0032040">
    <property type="term" value="C:small-subunit processome"/>
    <property type="evidence" value="ECO:0007669"/>
    <property type="project" value="TreeGrafter"/>
</dbReference>
<dbReference type="InterPro" id="IPR015943">
    <property type="entry name" value="WD40/YVTN_repeat-like_dom_sf"/>
</dbReference>
<evidence type="ECO:0000259" key="9">
    <source>
        <dbReference type="Pfam" id="PF23097"/>
    </source>
</evidence>
<dbReference type="InterPro" id="IPR036322">
    <property type="entry name" value="WD40_repeat_dom_sf"/>
</dbReference>
<dbReference type="InterPro" id="IPR019775">
    <property type="entry name" value="WD40_repeat_CS"/>
</dbReference>
<sequence>MSGLAAQSLNGVKIYNLSAGKTLPQWIAQKTRRALSRDEDYQRRLELLQDFHFPVSSQRVTMSPDGHYVIAAGTYPPSIKVYDVRDLSLKFERRLDSEVVRLICLSEDFGKLALLQLDRSIAFHAPYGTHTSVRIPKAGRDMVYHRGDCDLYIGASDSEIYRLNLDQGQYLAGLQTDMPAVNVVRLNPLHQLLGAGGDNGVVEMWDTRSHTRAGSLAAASTGVTALAFDVDGLTFGVGTQTGEVKLYDLRSSTPLLTKTHQYGLPIVDLTFHEGPSKQILSSDAKCIKVWDKHSGALFTNVETSADIRDVCVVPGSNGMSGVLMVAGEQERVMSYYIPELGIAPKWCSFLDNLTEELEEEATTTVYDDYKFITRVELQQLGLEHLMGTPLLKAYMHGFFMDARLYGKVHAVAAPLAYDTYRKDKIKQKLEAKQANRITIQRRLPKVNKAYAEQLLAQQAKKTSAKEHEDVSTTNPLGDDRFAKMFMSSDFHVDEESDTYRSMHPNAQYTKKKRSDDVDSDNDDAVDEDRFDLVRDDNEKEGKPSDASSSDDDDGSDDDTKTPVKKLVKAPKFFELAKGEAIKNVVGFGSAADRAAQRERRQLSKLTLADRVKLERVKGRERSVMKKVDDHGTSSGGMVREMSYMPTHSHGKRASRGPAEADHARKKRGVQDLKFKAEHRRPSAGGRGGRGGRGGGGGGRGRGRGRG</sequence>
<feature type="domain" description="Nucleolar protein 10-like second" evidence="9">
    <location>
        <begin position="365"/>
        <end position="412"/>
    </location>
</feature>
<evidence type="ECO:0000256" key="2">
    <source>
        <dbReference type="ARBA" id="ARBA00005264"/>
    </source>
</evidence>
<dbReference type="InterPro" id="IPR056550">
    <property type="entry name" value="NOL10_2nd"/>
</dbReference>
<evidence type="ECO:0000256" key="6">
    <source>
        <dbReference type="PROSITE-ProRule" id="PRU00221"/>
    </source>
</evidence>
<gene>
    <name evidence="11" type="ORF">DYB28_012106</name>
</gene>
<dbReference type="PANTHER" id="PTHR14927">
    <property type="entry name" value="NUCLEOLAR PROTEIN 10"/>
    <property type="match status" value="1"/>
</dbReference>
<feature type="region of interest" description="Disordered" evidence="7">
    <location>
        <begin position="619"/>
        <end position="706"/>
    </location>
</feature>
<accession>A0A9X8HEM4</accession>
<dbReference type="SUPFAM" id="SSF50978">
    <property type="entry name" value="WD40 repeat-like"/>
    <property type="match status" value="1"/>
</dbReference>
<evidence type="ECO:0000256" key="7">
    <source>
        <dbReference type="SAM" id="MobiDB-lite"/>
    </source>
</evidence>
<dbReference type="InterPro" id="IPR056551">
    <property type="entry name" value="Beta-prop_NOL10_N"/>
</dbReference>
<keyword evidence="4" id="KW-0677">Repeat</keyword>
<dbReference type="GO" id="GO:0000462">
    <property type="term" value="P:maturation of SSU-rRNA from tricistronic rRNA transcript (SSU-rRNA, 5.8S rRNA, LSU-rRNA)"/>
    <property type="evidence" value="ECO:0007669"/>
    <property type="project" value="TreeGrafter"/>
</dbReference>
<dbReference type="Pfam" id="PF23098">
    <property type="entry name" value="Beta-prop_NOL10_N"/>
    <property type="match status" value="1"/>
</dbReference>
<dbReference type="PROSITE" id="PS50082">
    <property type="entry name" value="WD_REPEATS_2"/>
    <property type="match status" value="1"/>
</dbReference>
<feature type="region of interest" description="Disordered" evidence="7">
    <location>
        <begin position="493"/>
        <end position="562"/>
    </location>
</feature>
<keyword evidence="5" id="KW-0539">Nucleus</keyword>
<feature type="compositionally biased region" description="Basic and acidic residues" evidence="7">
    <location>
        <begin position="658"/>
        <end position="675"/>
    </location>
</feature>
<feature type="domain" description="Nucleolar protein 10-like N-terminal" evidence="10">
    <location>
        <begin position="10"/>
        <end position="364"/>
    </location>
</feature>
<evidence type="ECO:0000256" key="1">
    <source>
        <dbReference type="ARBA" id="ARBA00004604"/>
    </source>
</evidence>
<feature type="repeat" description="WD" evidence="6">
    <location>
        <begin position="174"/>
        <end position="215"/>
    </location>
</feature>
<evidence type="ECO:0000259" key="10">
    <source>
        <dbReference type="Pfam" id="PF23098"/>
    </source>
</evidence>
<feature type="compositionally biased region" description="Basic and acidic residues" evidence="7">
    <location>
        <begin position="619"/>
        <end position="631"/>
    </location>
</feature>
<evidence type="ECO:0000256" key="4">
    <source>
        <dbReference type="ARBA" id="ARBA00022737"/>
    </source>
</evidence>
<dbReference type="Pfam" id="PF23097">
    <property type="entry name" value="NOL10_2nd"/>
    <property type="match status" value="1"/>
</dbReference>
<comment type="similarity">
    <text evidence="2">Belongs to the WD repeat NOL10/ENP2 family.</text>
</comment>
<name>A0A9X8HEM4_APHAT</name>
<comment type="caution">
    <text evidence="11">The sequence shown here is derived from an EMBL/GenBank/DDBJ whole genome shotgun (WGS) entry which is preliminary data.</text>
</comment>
<feature type="compositionally biased region" description="Acidic residues" evidence="7">
    <location>
        <begin position="517"/>
        <end position="529"/>
    </location>
</feature>
<evidence type="ECO:0008006" key="13">
    <source>
        <dbReference type="Google" id="ProtNLM"/>
    </source>
</evidence>
<dbReference type="Proteomes" id="UP000275652">
    <property type="component" value="Unassembled WGS sequence"/>
</dbReference>
<evidence type="ECO:0000313" key="12">
    <source>
        <dbReference type="Proteomes" id="UP000275652"/>
    </source>
</evidence>
<feature type="compositionally biased region" description="Basic and acidic residues" evidence="7">
    <location>
        <begin position="530"/>
        <end position="543"/>
    </location>
</feature>
<evidence type="ECO:0000256" key="3">
    <source>
        <dbReference type="ARBA" id="ARBA00022574"/>
    </source>
</evidence>
<keyword evidence="3 6" id="KW-0853">WD repeat</keyword>
<feature type="domain" description="NUC153" evidence="8">
    <location>
        <begin position="478"/>
        <end position="505"/>
    </location>
</feature>
<dbReference type="InterPro" id="IPR001680">
    <property type="entry name" value="WD40_rpt"/>
</dbReference>
<dbReference type="PROSITE" id="PS00678">
    <property type="entry name" value="WD_REPEATS_1"/>
    <property type="match status" value="1"/>
</dbReference>
<proteinExistence type="inferred from homology"/>
<evidence type="ECO:0000313" key="11">
    <source>
        <dbReference type="EMBL" id="RLO11784.1"/>
    </source>
</evidence>
<reference evidence="11 12" key="1">
    <citation type="journal article" date="2018" name="J. Invertebr. Pathol.">
        <title>New genotyping method for the causative agent of crayfish plague (Aphanomyces astaci) based on whole genome data.</title>
        <authorList>
            <person name="Minardi D."/>
            <person name="Studholme D.J."/>
            <person name="van der Giezen M."/>
            <person name="Pretto T."/>
            <person name="Oidtmann B."/>
        </authorList>
    </citation>
    <scope>NUCLEOTIDE SEQUENCE [LARGE SCALE GENOMIC DNA]</scope>
    <source>
        <strain evidence="11 12">KB13</strain>
    </source>
</reference>
<comment type="subcellular location">
    <subcellularLocation>
        <location evidence="1">Nucleus</location>
        <location evidence="1">Nucleolus</location>
    </subcellularLocation>
</comment>
<dbReference type="SMART" id="SM00320">
    <property type="entry name" value="WD40"/>
    <property type="match status" value="4"/>
</dbReference>